<dbReference type="InterPro" id="IPR003661">
    <property type="entry name" value="HisK_dim/P_dom"/>
</dbReference>
<organism evidence="7 8">
    <name type="scientific">Massilia niabensis</name>
    <dbReference type="NCBI Taxonomy" id="544910"/>
    <lineage>
        <taxon>Bacteria</taxon>
        <taxon>Pseudomonadati</taxon>
        <taxon>Pseudomonadota</taxon>
        <taxon>Betaproteobacteria</taxon>
        <taxon>Burkholderiales</taxon>
        <taxon>Oxalobacteraceae</taxon>
        <taxon>Telluria group</taxon>
        <taxon>Massilia</taxon>
    </lineage>
</organism>
<dbReference type="EMBL" id="JBHSMU010000015">
    <property type="protein sequence ID" value="MFC5461725.1"/>
    <property type="molecule type" value="Genomic_DNA"/>
</dbReference>
<evidence type="ECO:0000256" key="3">
    <source>
        <dbReference type="ARBA" id="ARBA00022553"/>
    </source>
</evidence>
<dbReference type="InterPro" id="IPR005467">
    <property type="entry name" value="His_kinase_dom"/>
</dbReference>
<dbReference type="SMART" id="SM00388">
    <property type="entry name" value="HisKA"/>
    <property type="match status" value="1"/>
</dbReference>
<dbReference type="InterPro" id="IPR003594">
    <property type="entry name" value="HATPase_dom"/>
</dbReference>
<keyword evidence="7" id="KW-0547">Nucleotide-binding</keyword>
<dbReference type="CDD" id="cd18774">
    <property type="entry name" value="PDC2_HK_sensor"/>
    <property type="match status" value="1"/>
</dbReference>
<dbReference type="Pfam" id="PF00072">
    <property type="entry name" value="Response_reg"/>
    <property type="match status" value="1"/>
</dbReference>
<proteinExistence type="predicted"/>
<gene>
    <name evidence="7" type="ORF">ACFPN5_18095</name>
</gene>
<dbReference type="Proteomes" id="UP001596050">
    <property type="component" value="Unassembled WGS sequence"/>
</dbReference>
<dbReference type="Gene3D" id="3.40.50.2300">
    <property type="match status" value="1"/>
</dbReference>
<dbReference type="GO" id="GO:0005524">
    <property type="term" value="F:ATP binding"/>
    <property type="evidence" value="ECO:0007669"/>
    <property type="project" value="UniProtKB-KW"/>
</dbReference>
<dbReference type="RefSeq" id="WP_379785172.1">
    <property type="nucleotide sequence ID" value="NZ_JBHSMU010000015.1"/>
</dbReference>
<dbReference type="SUPFAM" id="SSF52172">
    <property type="entry name" value="CheY-like"/>
    <property type="match status" value="1"/>
</dbReference>
<dbReference type="Pfam" id="PF00512">
    <property type="entry name" value="HisKA"/>
    <property type="match status" value="1"/>
</dbReference>
<feature type="modified residue" description="4-aspartylphosphate" evidence="4">
    <location>
        <position position="656"/>
    </location>
</feature>
<evidence type="ECO:0000256" key="2">
    <source>
        <dbReference type="ARBA" id="ARBA00012438"/>
    </source>
</evidence>
<keyword evidence="3 4" id="KW-0597">Phosphoprotein</keyword>
<evidence type="ECO:0000313" key="7">
    <source>
        <dbReference type="EMBL" id="MFC5461725.1"/>
    </source>
</evidence>
<keyword evidence="7" id="KW-0067">ATP-binding</keyword>
<comment type="caution">
    <text evidence="7">The sequence shown here is derived from an EMBL/GenBank/DDBJ whole genome shotgun (WGS) entry which is preliminary data.</text>
</comment>
<name>A0ABW0L8C1_9BURK</name>
<dbReference type="SMART" id="SM00448">
    <property type="entry name" value="REC"/>
    <property type="match status" value="1"/>
</dbReference>
<dbReference type="PRINTS" id="PR00344">
    <property type="entry name" value="BCTRLSENSOR"/>
</dbReference>
<comment type="catalytic activity">
    <reaction evidence="1">
        <text>ATP + protein L-histidine = ADP + protein N-phospho-L-histidine.</text>
        <dbReference type="EC" id="2.7.13.3"/>
    </reaction>
</comment>
<feature type="domain" description="Response regulatory" evidence="6">
    <location>
        <begin position="607"/>
        <end position="725"/>
    </location>
</feature>
<evidence type="ECO:0000256" key="4">
    <source>
        <dbReference type="PROSITE-ProRule" id="PRU00169"/>
    </source>
</evidence>
<feature type="domain" description="Histidine kinase" evidence="5">
    <location>
        <begin position="382"/>
        <end position="589"/>
    </location>
</feature>
<dbReference type="SMART" id="SM00387">
    <property type="entry name" value="HATPase_c"/>
    <property type="match status" value="1"/>
</dbReference>
<dbReference type="SUPFAM" id="SSF47384">
    <property type="entry name" value="Homodimeric domain of signal transducing histidine kinase"/>
    <property type="match status" value="1"/>
</dbReference>
<dbReference type="Gene3D" id="3.30.565.10">
    <property type="entry name" value="Histidine kinase-like ATPase, C-terminal domain"/>
    <property type="match status" value="1"/>
</dbReference>
<evidence type="ECO:0000256" key="1">
    <source>
        <dbReference type="ARBA" id="ARBA00000085"/>
    </source>
</evidence>
<reference evidence="8" key="1">
    <citation type="journal article" date="2019" name="Int. J. Syst. Evol. Microbiol.">
        <title>The Global Catalogue of Microorganisms (GCM) 10K type strain sequencing project: providing services to taxonomists for standard genome sequencing and annotation.</title>
        <authorList>
            <consortium name="The Broad Institute Genomics Platform"/>
            <consortium name="The Broad Institute Genome Sequencing Center for Infectious Disease"/>
            <person name="Wu L."/>
            <person name="Ma J."/>
        </authorList>
    </citation>
    <scope>NUCLEOTIDE SEQUENCE [LARGE SCALE GENOMIC DNA]</scope>
    <source>
        <strain evidence="8">KACC 12649</strain>
    </source>
</reference>
<dbReference type="PROSITE" id="PS50109">
    <property type="entry name" value="HIS_KIN"/>
    <property type="match status" value="1"/>
</dbReference>
<dbReference type="Pfam" id="PF02518">
    <property type="entry name" value="HATPase_c"/>
    <property type="match status" value="1"/>
</dbReference>
<accession>A0ABW0L8C1</accession>
<dbReference type="PROSITE" id="PS50110">
    <property type="entry name" value="RESPONSE_REGULATORY"/>
    <property type="match status" value="1"/>
</dbReference>
<dbReference type="PANTHER" id="PTHR43547:SF2">
    <property type="entry name" value="HYBRID SIGNAL TRANSDUCTION HISTIDINE KINASE C"/>
    <property type="match status" value="1"/>
</dbReference>
<dbReference type="InterPro" id="IPR004358">
    <property type="entry name" value="Sig_transdc_His_kin-like_C"/>
</dbReference>
<dbReference type="EC" id="2.7.13.3" evidence="2"/>
<dbReference type="Gene3D" id="3.30.450.20">
    <property type="entry name" value="PAS domain"/>
    <property type="match status" value="2"/>
</dbReference>
<dbReference type="SUPFAM" id="SSF55874">
    <property type="entry name" value="ATPase domain of HSP90 chaperone/DNA topoisomerase II/histidine kinase"/>
    <property type="match status" value="1"/>
</dbReference>
<dbReference type="Gene3D" id="1.10.287.130">
    <property type="match status" value="1"/>
</dbReference>
<evidence type="ECO:0000259" key="6">
    <source>
        <dbReference type="PROSITE" id="PS50110"/>
    </source>
</evidence>
<evidence type="ECO:0000313" key="8">
    <source>
        <dbReference type="Proteomes" id="UP001596050"/>
    </source>
</evidence>
<dbReference type="InterPro" id="IPR036097">
    <property type="entry name" value="HisK_dim/P_sf"/>
</dbReference>
<dbReference type="InterPro" id="IPR001789">
    <property type="entry name" value="Sig_transdc_resp-reg_receiver"/>
</dbReference>
<keyword evidence="8" id="KW-1185">Reference proteome</keyword>
<dbReference type="InterPro" id="IPR011006">
    <property type="entry name" value="CheY-like_superfamily"/>
</dbReference>
<dbReference type="PANTHER" id="PTHR43547">
    <property type="entry name" value="TWO-COMPONENT HISTIDINE KINASE"/>
    <property type="match status" value="1"/>
</dbReference>
<protein>
    <recommendedName>
        <fullName evidence="2">histidine kinase</fullName>
        <ecNumber evidence="2">2.7.13.3</ecNumber>
    </recommendedName>
</protein>
<evidence type="ECO:0000259" key="5">
    <source>
        <dbReference type="PROSITE" id="PS50109"/>
    </source>
</evidence>
<dbReference type="CDD" id="cd00082">
    <property type="entry name" value="HisKA"/>
    <property type="match status" value="1"/>
</dbReference>
<dbReference type="InterPro" id="IPR036890">
    <property type="entry name" value="HATPase_C_sf"/>
</dbReference>
<sequence length="734" mass="78009">MRSASRFTLSLRRLLILLSAIGLLPLAALGLWSLHTAGGYQQREQDRAMLDLARALSSAVDAELDGTVAALASLARAPTMSAGDLKGFYDSAREQVAAQPEWLTIILTDASGNILFRTTSPFTTPGGRIADPESLQQLLAVQRPVVGHVTRGPRGRAAFPVRVPVRDDAGRLYVLTAVVKPDRILGVLKRQRVPQASVISIIDASGSIVARSKDHDNRVTRPPSPSLTRLIRGAAPEGVGSTVNLEGDPLASAYTRVSRYGWTVAVGVPKPGIGSDNGIALYGWGLAASLLACIGIASFLSNRIARTAGRLQQAAIALGAGQPVAIAPSRIQEINVMARALEAAAGERSAHEQERSRLLASLEEALAASRDAGRVKDEFLAMLGHELRNPLSPIVAALDLMDLRDESASRRERAIMRRQVSHLKRLVDDLLDVSRIATGKMQLERRPLDFAEVVRHIVGARPGPRIELVAPDAAWVLGEESRLAQVLSNLLSNAERFGNGSTRVALTIDAGWAKLEVVDRGVGMPPDLLARIFEPFYQAPQQLARGTGGLGLGLAIVRKIVELHDGRVAAHSDGPGKGSRFVVELPLVAEEPGAPPPAALPPLAATRVLLVDDNIDAAATTAMVLEQFGHEVHVAHTAAAALASFERYRPAVAILDIGLPDMDGYALAAAIRRMGTSTDATPRLVALTGYGQQSDIERALDAGFDLHLTKPASLSDLERAVAGDASQGTEKAFL</sequence>